<feature type="region of interest" description="Disordered" evidence="1">
    <location>
        <begin position="3399"/>
        <end position="3419"/>
    </location>
</feature>
<feature type="domain" description="Bridge-like lipid transfer protein family member 1 C-terminal" evidence="3">
    <location>
        <begin position="3770"/>
        <end position="4381"/>
    </location>
</feature>
<dbReference type="Pfam" id="PF20413">
    <property type="entry name" value="BLTP1_N"/>
    <property type="match status" value="2"/>
</dbReference>
<dbReference type="eggNOG" id="KOG3596">
    <property type="taxonomic scope" value="Eukaryota"/>
</dbReference>
<protein>
    <recommendedName>
        <fullName evidence="3">Bridge-like lipid transfer protein family member 1 C-terminal domain-containing protein</fullName>
    </recommendedName>
</protein>
<dbReference type="OrthoDB" id="10051416at2759"/>
<sequence length="4390" mass="497128">MNNNTTGSVFPTIDPTNSTIDYTRHVILTVLTIVWTIYVSYYNSRVMGLIVTWILNRAVHYGDFSIGSVSVSFLSGKIMFRAFRLVTKDYSIRLMQLVYDEVEAFQGLIFVIWYPLTEHDLSQSRIYVVLNGFQFHVYNRSSEYDRLFKLFTRQYDLETGAGNKDSTTSTLSHHSSVESNLESTKESFNWRDLIPAIKFDITAGRISFGNYLMPYTLHARFESASCVYFTTEPASNSDLYTHVCNGQLKAVRVMFSPSPEYLEYLEMPPRNMGENSFEILNTRDIWVKYYQDKAGYVPYDGCEESNRSNPAWGIDVEFGKDTSIRYGPWVHRQKDALQHFFYPKDYQKVSVSNEHQPGSIRTFRQFEIGLFFRDDATMDVLFSKNEEIFAVYFCFARGSCSSISIPLVCSDNGYSTISKGTILNLEVYTSLEYRNFLKCDIFNFSTDFHFPRWWNDEQQWTCDLGFHKITWYFIFAHKKFFQDIISDFSSKKCPDLYDFSPYTMNLNISLKDFEMIWLANMNNWIDCFSQFPENAELAICGRMMDLSMNLPFTEYLPERQQIGITVQVDNAVARLYIPECNTSRRNFINLAYNYEKLYSMKSRDSISDAFPFEMQSKSIWSRIATKSDGWIDCWFIPVLAADVSYIYHPEPIQPDWLPYELSENEPDVNVDPLSSFMNKSPNIMKIVFDIGGIKPGTENCTGSKLRLFGSFIHFLLNVKGNYFGQYQKFFPFDPYFNVEDEDIENFTFESSSRPFTVLCSVNIYDVEADLVQYCEDLSEIPKVTISKLVVEISKEYKETRIQVISMPMIINVTDNVQRPSLYKDMNHGFLSINGFHLRVHAMFSGEGRPVGSSTTEYAFMLEAKVESITGKLTTPQAISVVSFFEIFIHFLSNSENHLQSTVPSLCQHDRIQSACCVERDKDNNNNENDNASKWSDFECPGEDELRYYMIRLGIDRIQVQLVETGCICDLQLSHLRLSQCSLHSPHMNTGRSVVVKNITLKQYLRSELMDGAVAQAVNRDKNEWWLEVATVVIGPINVDMSISIAKSYLNSYQEKWLRRHDRKSKRLYFLWHKSYSSITKIKVCGCQGGCVFFDKNIKNCNFLRFNIDPIVNEDEDAATNNGKADLESGSSVKNVPSPGDEVTAKTETESGEVSLRSSKRASNEYQTLNRSKGSSRYSNADGSVNRSVSFERKKPQAQHSQSSAFRPLNKQISFTSDTGDLFSNRRSIIADFEQSFSKQFNLKNRGESFVSCDSGSDSLSLADYTDSLNTLRHARSLSAATVDTFRTAPSSFSSLQSLAQMDDNDDVADVTVTHERIKAEIIHEESIEDDIDGNEDTVVFGVNSVSFDRKGVTRRRSKSNSKQDDGHITDSFSSIYHYYVVSCNCSNRPDDNTDGEEIIDLGLGEPYSFKAVGDRTANIPLLFHRESKESQVITDNSSSDMLNALEADLEPECSRSTIILDIPEPISIFITPFVMKAIECYTKPLVPVLQNLHPCCVLNKAHSKCINDTLMKKKHLDHKLATQLKCFVSIRGIDIAFYQAFLAEKIALSEELIARESLHQNHAKSLRSSGASLLALSFDRVKGQISHILRNRNVDSNVNNVNDNDFLKNEADEDVNNQTKALSGPSIVLEEQVAELSSNRLHCQLRRLPVGTSDDLAIINGSKSIIAIPENDSRVYFVPSFNRGIDIDTEEITSEITKYRDGWIMVEFGIEGFTAKGGRIFGLSVSEVIGTSDKELNLNLDSYSSSDYLSDAENVGTVGDKASKTVLTSKANGIMQLNHVWFNFASPTQPRNLHWSHQFNLLTTVIPATSAWISTASISESSIRLLLSRYNCRIRAVFAYLMTECVETAGRYLPLRYAGLKLTESSNWLQDNECCQLLYILIHFMPDVDSKRMLTSLNEDYVPSLNTLRGGLLALVRQWKAILVRPGRPEACRKKVLDSTGKKYGLVPATDTVDSSGMPPVSLSFVSSTSLYDGAESSRPTTNYESHDRNEATVGANKFANFVALAMEKQKMEKATPLNPALETVPSTSLHRISEDLRSSAEDIISRIPSKSGQLAHLSSLGSLDSGKYHHTEADKFSNEETDIEASKDDQSVKDINEKISFPTTGIRLTEATVVFRSLLRCMAIDTGDCRDEPYRSTLSLSGELRLLSVYVVSSNTVFDVNTSSSYDSDNVTEPTDHTHHVSSVFVCEEFLLDLFMHQDPVVSLNPLYETSMANKFDKSTSGNPIGKQKVDLKNRWLIKLETKRITHDLNLSLLRLIHHLTNMVEPLQQYRKEIWDDLVDSSPVLPGDRLNNQRVSIVSTNVENLRRIATNRVWLTMYKLLDCYSAMGVSEGTADAEVAAKLGAGTFQQRLRAASLSTKVPETPDVASIRRRGIRLRLFSEAAEDMPERRKTTAVQYLRQLHAAGVERVDPMSVICVIKVQEISVTANVGRLHLKATIARSHFSATYRMKQPVVIGVVKKPKTRNDLLHSTHSSFVGNVGDTEILLLELEKKQAKERIIVCCNVNASKFLLSSITHTGKVSKSRYRNKHSGIIFIGAMLLDIPQHPASLQHVVERSTRTITQTMSEFYSSNRNDIISRSNDIRSLLKPTSQRKHTDTPQQLNTEHSAVSAYSKKGNAKVSSEWPIETWQFRVNISNVVLGAALLPSLRGEYKMKNIRCLGMWGQEQWFKMILADHSLNFLAKEQSIHLSHLVLPTATTFQLPTINIYGLKVINSNLPAKKNEVLDIVVRVGTVKQILMLDILTYLLVVQKSFLEEINKVLGMVYSDNQLISTGSSKATPKADKRDDNQLLLYSVKLKMEEINLTARTATAFAVRLNTGKIEGEIANFLFIENRKKKQIWRKLHGFLQLKIRLSLGQLSKESILQQSANKETFLVNAIRPSVYVQSAAFNKAVMLYINYKNVYENWLEQRRTLASEFRTISPKVQPKAKNLGDNERSSSVFLQLNVLNFGICLPLTKSAVPADPFLRSRDYESNPALLCTVDSMLITACNSTSLAVRGHFKALCIRFTDSMGTDSKFWAPNLNQDCIMNSCIVPDGTYECCSKSERYKSGESHQSAGKWSVVFCWRIFGINMSFDQDIGRYLSLLGDALTLMNEADETSDIGSITDESDEFVDSFETFDDRYEDYDVMDKYIMGISHERDTEANQSIIDEDFRHSHLSKDFEKKRRNRMSTLERQTGGDTAKIQKHRRRLSVGKKIFNYRRTKHMSLLASGYDGDIERESGKPLSQMLETNRNEDFTGHVVTGASGNDTVIEIQPDTTDSQNKKKKVSIKEDPACYLSYDEGDQAPSVAGSFTQSKSSTDMKFDFELDVVLQTDTGKCTLYSQSMKQADEYGKIRSIIYEFHLMKKMIRKRSHTRDHLKSSKWRSRKAIGSVSSAQLESTILMMPDIDIKLRYTTLNQKDEDESNKQYQPSSLSADTGSESFGTSAAKLKTVATLHLWLYLHSLADEIILTPSLVDFLEGALGDLTPAEEILSRRSSVDMFYNQDIHSRESISSEEDENSVLTANRTSLSNITSFPVNAFVYVRVEPLDIRLSCMPVSRVECLLQLPSLDLMFTSHSEKKVSMAPYIGLESCAVSSGNSSASLSENIPHGTCSTVSFTGYLERFSFSIFHPYGRQHQPGGRARNNSFASSRSNTDGRDSLSLHVESAKVSITRKRIIISQNERSSNKFDITDLGRASDPSANKFRVKYHTAGLFDIKSAEFNYDMRGLSEILDVPKAWYRNSIARRLFLGNVGDSSNTQTRSSETPQSNWADGKEAMFERQHSNEFKLTVPAIERQKSESITDYDSMFVLACNLQQLVVTANMGSIMGPTNWSTNEVKCRTCLYVGHSGYNNLDAQIAIGRSSIDSRSGTVGGLIELQEFSVSGQFRDNYDWQPQNAISLSLLLLDARLDYMSTPTIMAHLTNLKASLYDKWNIVTTQDPELSSIGSMGIKFSESPSITLHGNVQWCELYAAISQSSPTNLIKIIFKLEECFRKQQRSSKRALGGRRQSRMRGSSIYSSNREQSLENSVHHWIRPLRVLNKIIFKSGLPPLDLAKVNLEGNFSLYGSLISLACFDGLNFTEKVWSLFYLQRPAASFVTSISFSRDKEVIARVKHSLDVNIGNSKVTRDDSKMHRLPFLPSLAGVSQTAKVCRITRFKQRPPNHGNVQDWLVYACVTPIADSATRRHYSPQMGGFGERKFGTMSSKMRPSRLRGIYLMPDERYELDVETVFSFPETKLTLETNHTIPALTLRDLDGENDREMTIDTSCNITFENSIWLSQDVNHFIFLHQMINNYIKGEDDQEADKPRFVSHRNFERKFERAENTLKMLQMRRFTCSHWYLDPKIQFLSWAGERTDPVGIDWVLNKLGFENAHSTIPKYLQRGLLDPMDVFVALVLYEIIKDNNKKNSQSK</sequence>
<dbReference type="HOGENOM" id="CLU_000118_0_0_1"/>
<feature type="compositionally biased region" description="Low complexity" evidence="1">
    <location>
        <begin position="3621"/>
        <end position="3633"/>
    </location>
</feature>
<dbReference type="Proteomes" id="UP000009022">
    <property type="component" value="Unassembled WGS sequence"/>
</dbReference>
<dbReference type="PANTHER" id="PTHR31640:SF1">
    <property type="entry name" value="BRIDGE-LIKE LIPID TRANSFER PROTEIN FAMILY MEMBER 1"/>
    <property type="match status" value="1"/>
</dbReference>
<dbReference type="SMART" id="SM01220">
    <property type="entry name" value="FSA_C"/>
    <property type="match status" value="1"/>
</dbReference>
<keyword evidence="2" id="KW-0472">Membrane</keyword>
<dbReference type="InterPro" id="IPR056742">
    <property type="entry name" value="BLTP1_C"/>
</dbReference>
<evidence type="ECO:0000256" key="2">
    <source>
        <dbReference type="SAM" id="Phobius"/>
    </source>
</evidence>
<dbReference type="PhylomeDB" id="B3SBR2"/>
<dbReference type="InterPro" id="IPR056741">
    <property type="entry name" value="BLTP1_M"/>
</dbReference>
<evidence type="ECO:0000313" key="4">
    <source>
        <dbReference type="EMBL" id="EDV19837.1"/>
    </source>
</evidence>
<dbReference type="Pfam" id="PF25040">
    <property type="entry name" value="BLTP1_C"/>
    <property type="match status" value="4"/>
</dbReference>
<organism evidence="4 5">
    <name type="scientific">Trichoplax adhaerens</name>
    <name type="common">Trichoplax reptans</name>
    <dbReference type="NCBI Taxonomy" id="10228"/>
    <lineage>
        <taxon>Eukaryota</taxon>
        <taxon>Metazoa</taxon>
        <taxon>Placozoa</taxon>
        <taxon>Uniplacotomia</taxon>
        <taxon>Trichoplacea</taxon>
        <taxon>Trichoplacidae</taxon>
        <taxon>Trichoplax</taxon>
    </lineage>
</organism>
<keyword evidence="2" id="KW-1133">Transmembrane helix</keyword>
<reference evidence="4 5" key="1">
    <citation type="journal article" date="2008" name="Nature">
        <title>The Trichoplax genome and the nature of placozoans.</title>
        <authorList>
            <person name="Srivastava M."/>
            <person name="Begovic E."/>
            <person name="Chapman J."/>
            <person name="Putnam N.H."/>
            <person name="Hellsten U."/>
            <person name="Kawashima T."/>
            <person name="Kuo A."/>
            <person name="Mitros T."/>
            <person name="Salamov A."/>
            <person name="Carpenter M.L."/>
            <person name="Signorovitch A.Y."/>
            <person name="Moreno M.A."/>
            <person name="Kamm K."/>
            <person name="Grimwood J."/>
            <person name="Schmutz J."/>
            <person name="Shapiro H."/>
            <person name="Grigoriev I.V."/>
            <person name="Buss L.W."/>
            <person name="Schierwater B."/>
            <person name="Dellaporta S.L."/>
            <person name="Rokhsar D.S."/>
        </authorList>
    </citation>
    <scope>NUCLEOTIDE SEQUENCE [LARGE SCALE GENOMIC DNA]</scope>
    <source>
        <strain evidence="4 5">Grell-BS-1999</strain>
    </source>
</reference>
<dbReference type="STRING" id="10228.B3SBR2"/>
<feature type="transmembrane region" description="Helical" evidence="2">
    <location>
        <begin position="64"/>
        <end position="86"/>
    </location>
</feature>
<evidence type="ECO:0000256" key="1">
    <source>
        <dbReference type="SAM" id="MobiDB-lite"/>
    </source>
</evidence>
<feature type="region of interest" description="Disordered" evidence="1">
    <location>
        <begin position="1116"/>
        <end position="1204"/>
    </location>
</feature>
<dbReference type="FunCoup" id="B3SBR2">
    <property type="interactions" value="1632"/>
</dbReference>
<dbReference type="OMA" id="MRHELRH"/>
<feature type="compositionally biased region" description="Polar residues" evidence="1">
    <location>
        <begin position="1118"/>
        <end position="1134"/>
    </location>
</feature>
<dbReference type="KEGG" id="tad:TRIADDRAFT_61706"/>
<proteinExistence type="predicted"/>
<dbReference type="GeneID" id="6758883"/>
<evidence type="ECO:0000313" key="5">
    <source>
        <dbReference type="Proteomes" id="UP000009022"/>
    </source>
</evidence>
<dbReference type="CTD" id="6758883"/>
<feature type="compositionally biased region" description="Polar residues" evidence="1">
    <location>
        <begin position="3406"/>
        <end position="3419"/>
    </location>
</feature>
<feature type="compositionally biased region" description="Polar residues" evidence="1">
    <location>
        <begin position="1163"/>
        <end position="1188"/>
    </location>
</feature>
<accession>B3SBR2</accession>
<dbReference type="PANTHER" id="PTHR31640">
    <property type="entry name" value="TRANSMEMBRANE PROTEIN KIAA1109"/>
    <property type="match status" value="1"/>
</dbReference>
<dbReference type="Pfam" id="PF25039">
    <property type="entry name" value="BLTP1_M"/>
    <property type="match status" value="2"/>
</dbReference>
<feature type="region of interest" description="Disordered" evidence="1">
    <location>
        <begin position="3615"/>
        <end position="3640"/>
    </location>
</feature>
<feature type="transmembrane region" description="Helical" evidence="2">
    <location>
        <begin position="26"/>
        <end position="44"/>
    </location>
</feature>
<dbReference type="InParanoid" id="B3SBR2"/>
<keyword evidence="2" id="KW-0812">Transmembrane</keyword>
<dbReference type="InterPro" id="IPR047104">
    <property type="entry name" value="BLTP1_N"/>
</dbReference>
<gene>
    <name evidence="4" type="ORF">TRIADDRAFT_61706</name>
</gene>
<dbReference type="InterPro" id="IPR033616">
    <property type="entry name" value="BLTP1"/>
</dbReference>
<dbReference type="EMBL" id="DS985266">
    <property type="protein sequence ID" value="EDV19837.1"/>
    <property type="molecule type" value="Genomic_DNA"/>
</dbReference>
<keyword evidence="5" id="KW-1185">Reference proteome</keyword>
<evidence type="ECO:0000259" key="3">
    <source>
        <dbReference type="SMART" id="SM01220"/>
    </source>
</evidence>
<dbReference type="RefSeq" id="XP_002117707.1">
    <property type="nucleotide sequence ID" value="XM_002117671.1"/>
</dbReference>
<name>B3SBR2_TRIAD</name>